<accession>A0A8J3WNJ0</accession>
<reference evidence="2 3" key="1">
    <citation type="submission" date="2021-01" db="EMBL/GenBank/DDBJ databases">
        <title>Whole genome shotgun sequence of Planobispora siamensis NBRC 107568.</title>
        <authorList>
            <person name="Komaki H."/>
            <person name="Tamura T."/>
        </authorList>
    </citation>
    <scope>NUCLEOTIDE SEQUENCE [LARGE SCALE GENOMIC DNA]</scope>
    <source>
        <strain evidence="2 3">NBRC 107568</strain>
    </source>
</reference>
<sequence length="209" mass="21663">MDMTSARRPIRSRSNRVVRGIASWISGTPVTPNQISCASVVFAGAAGWALYGAPGWAGCLAAAVLIQLRLLCNVLDGLVAVEGGKRSPTGALYNEFPDRVADSLIIVGAGYGAGLPEIGWLAALLAVTTAYVRVFGGALGFEQEFPGPMAKQHRMAVLSTGCLAGAVESLLTATQYSLKAATAVVAVGSAVTCWTRSRAIARRLRAADV</sequence>
<dbReference type="AlphaFoldDB" id="A0A8J3WNJ0"/>
<proteinExistence type="predicted"/>
<dbReference type="InterPro" id="IPR000462">
    <property type="entry name" value="CDP-OH_P_trans"/>
</dbReference>
<dbReference type="Pfam" id="PF01066">
    <property type="entry name" value="CDP-OH_P_transf"/>
    <property type="match status" value="1"/>
</dbReference>
<evidence type="ECO:0000313" key="3">
    <source>
        <dbReference type="Proteomes" id="UP000619788"/>
    </source>
</evidence>
<dbReference type="InterPro" id="IPR043130">
    <property type="entry name" value="CDP-OH_PTrfase_TM_dom"/>
</dbReference>
<keyword evidence="1" id="KW-1133">Transmembrane helix</keyword>
<evidence type="ECO:0000256" key="1">
    <source>
        <dbReference type="SAM" id="Phobius"/>
    </source>
</evidence>
<evidence type="ECO:0000313" key="2">
    <source>
        <dbReference type="EMBL" id="GIH93931.1"/>
    </source>
</evidence>
<dbReference type="GO" id="GO:0008654">
    <property type="term" value="P:phospholipid biosynthetic process"/>
    <property type="evidence" value="ECO:0007669"/>
    <property type="project" value="InterPro"/>
</dbReference>
<comment type="caution">
    <text evidence="2">The sequence shown here is derived from an EMBL/GenBank/DDBJ whole genome shotgun (WGS) entry which is preliminary data.</text>
</comment>
<keyword evidence="1" id="KW-0812">Transmembrane</keyword>
<dbReference type="EMBL" id="BOOJ01000036">
    <property type="protein sequence ID" value="GIH93931.1"/>
    <property type="molecule type" value="Genomic_DNA"/>
</dbReference>
<dbReference type="RefSeq" id="WP_307819255.1">
    <property type="nucleotide sequence ID" value="NZ_BOOJ01000036.1"/>
</dbReference>
<dbReference type="Gene3D" id="1.20.120.1760">
    <property type="match status" value="1"/>
</dbReference>
<gene>
    <name evidence="2" type="ORF">Psi01_45610</name>
</gene>
<keyword evidence="3" id="KW-1185">Reference proteome</keyword>
<dbReference type="GO" id="GO:0016780">
    <property type="term" value="F:phosphotransferase activity, for other substituted phosphate groups"/>
    <property type="evidence" value="ECO:0007669"/>
    <property type="project" value="InterPro"/>
</dbReference>
<keyword evidence="1" id="KW-0472">Membrane</keyword>
<name>A0A8J3WNJ0_9ACTN</name>
<dbReference type="GO" id="GO:0016020">
    <property type="term" value="C:membrane"/>
    <property type="evidence" value="ECO:0007669"/>
    <property type="project" value="InterPro"/>
</dbReference>
<feature type="transmembrane region" description="Helical" evidence="1">
    <location>
        <begin position="55"/>
        <end position="75"/>
    </location>
</feature>
<protein>
    <submittedName>
        <fullName evidence="2">CDP-diacylglycerol--glycerol-3-phosphate 3-phosphatidyltransferase</fullName>
    </submittedName>
</protein>
<organism evidence="2 3">
    <name type="scientific">Planobispora siamensis</name>
    <dbReference type="NCBI Taxonomy" id="936338"/>
    <lineage>
        <taxon>Bacteria</taxon>
        <taxon>Bacillati</taxon>
        <taxon>Actinomycetota</taxon>
        <taxon>Actinomycetes</taxon>
        <taxon>Streptosporangiales</taxon>
        <taxon>Streptosporangiaceae</taxon>
        <taxon>Planobispora</taxon>
    </lineage>
</organism>
<dbReference type="Proteomes" id="UP000619788">
    <property type="component" value="Unassembled WGS sequence"/>
</dbReference>